<dbReference type="InterPro" id="IPR050469">
    <property type="entry name" value="Diguanylate_Cyclase"/>
</dbReference>
<organism evidence="5 6">
    <name type="scientific">Campylobacter curvus (strain 525.92)</name>
    <dbReference type="NCBI Taxonomy" id="360105"/>
    <lineage>
        <taxon>Bacteria</taxon>
        <taxon>Pseudomonadati</taxon>
        <taxon>Campylobacterota</taxon>
        <taxon>Epsilonproteobacteria</taxon>
        <taxon>Campylobacterales</taxon>
        <taxon>Campylobacteraceae</taxon>
        <taxon>Campylobacter</taxon>
    </lineage>
</organism>
<comment type="catalytic activity">
    <reaction evidence="2">
        <text>2 GTP = 3',3'-c-di-GMP + 2 diphosphate</text>
        <dbReference type="Rhea" id="RHEA:24898"/>
        <dbReference type="ChEBI" id="CHEBI:33019"/>
        <dbReference type="ChEBI" id="CHEBI:37565"/>
        <dbReference type="ChEBI" id="CHEBI:58805"/>
        <dbReference type="EC" id="2.7.7.65"/>
    </reaction>
</comment>
<keyword evidence="3" id="KW-0472">Membrane</keyword>
<proteinExistence type="predicted"/>
<keyword evidence="6" id="KW-1185">Reference proteome</keyword>
<gene>
    <name evidence="5" type="ORF">CCV52592_2120</name>
</gene>
<name>A7H138_CAMC5</name>
<dbReference type="EMBL" id="CP000767">
    <property type="protein sequence ID" value="EAU00843.3"/>
    <property type="molecule type" value="Genomic_DNA"/>
</dbReference>
<evidence type="ECO:0000259" key="4">
    <source>
        <dbReference type="PROSITE" id="PS50887"/>
    </source>
</evidence>
<dbReference type="KEGG" id="ccv:CCV52592_2120"/>
<feature type="transmembrane region" description="Helical" evidence="3">
    <location>
        <begin position="43"/>
        <end position="59"/>
    </location>
</feature>
<feature type="transmembrane region" description="Helical" evidence="3">
    <location>
        <begin position="157"/>
        <end position="183"/>
    </location>
</feature>
<dbReference type="EC" id="2.7.7.65" evidence="1"/>
<dbReference type="InterPro" id="IPR043128">
    <property type="entry name" value="Rev_trsase/Diguanyl_cyclase"/>
</dbReference>
<feature type="transmembrane region" description="Helical" evidence="3">
    <location>
        <begin position="120"/>
        <end position="137"/>
    </location>
</feature>
<dbReference type="SMART" id="SM00267">
    <property type="entry name" value="GGDEF"/>
    <property type="match status" value="1"/>
</dbReference>
<reference evidence="5" key="1">
    <citation type="submission" date="2016-07" db="EMBL/GenBank/DDBJ databases">
        <title>Comparative genomics of the Campylobacter concisus group.</title>
        <authorList>
            <person name="Miller W.G."/>
            <person name="Yee E."/>
            <person name="Chapman M.H."/>
            <person name="Huynh S."/>
            <person name="Bono J.L."/>
            <person name="On S.L.W."/>
            <person name="StLeger J."/>
            <person name="Foster G."/>
            <person name="Parker C.T."/>
        </authorList>
    </citation>
    <scope>NUCLEOTIDE SEQUENCE</scope>
    <source>
        <strain evidence="5">525.92</strain>
    </source>
</reference>
<dbReference type="RefSeq" id="WP_147522794.1">
    <property type="nucleotide sequence ID" value="NC_009715.2"/>
</dbReference>
<dbReference type="STRING" id="360105.CCV52592_2120"/>
<keyword evidence="3" id="KW-1133">Transmembrane helix</keyword>
<dbReference type="CDD" id="cd01949">
    <property type="entry name" value="GGDEF"/>
    <property type="match status" value="1"/>
</dbReference>
<dbReference type="InterPro" id="IPR029787">
    <property type="entry name" value="Nucleotide_cyclase"/>
</dbReference>
<dbReference type="InterPro" id="IPR000160">
    <property type="entry name" value="GGDEF_dom"/>
</dbReference>
<dbReference type="Proteomes" id="UP000006380">
    <property type="component" value="Chromosome"/>
</dbReference>
<evidence type="ECO:0000256" key="2">
    <source>
        <dbReference type="ARBA" id="ARBA00034247"/>
    </source>
</evidence>
<evidence type="ECO:0000256" key="3">
    <source>
        <dbReference type="SAM" id="Phobius"/>
    </source>
</evidence>
<evidence type="ECO:0000256" key="1">
    <source>
        <dbReference type="ARBA" id="ARBA00012528"/>
    </source>
</evidence>
<dbReference type="NCBIfam" id="TIGR00254">
    <property type="entry name" value="GGDEF"/>
    <property type="match status" value="1"/>
</dbReference>
<dbReference type="AlphaFoldDB" id="A7H138"/>
<sequence>MQRTQKTMMTKISISLALKIIMAMVLLVHAFYLVIFYVMHEEILATTNIFSIVIYLFALKLLLDSDENGKLVFVIFQIEVFLHALICMLVLGWGYGFELLFLVSTVTLFFASFSYKRINYAIITIQILISVACYVLLDGKNIKVYSEYKDILFIFNLSMVSVFAVMTSYLLEISNSFIFLNILEQKERVKTMVNHDPLTGLLNRASMQNILQQEALFEGKDFAVVMCDIDDFKKINDTYGHSAGDAVLKSLSEIFKNTFRNDDYVARWGGEEFLVVIRNAKKFGAISVVNRVKELLNENIVEFEGTRINATMTFGVVTHDGASKFDIEKMIKKADELLYDGKRSGKNIVMSAEFSSVY</sequence>
<evidence type="ECO:0000313" key="5">
    <source>
        <dbReference type="EMBL" id="EAU00843.3"/>
    </source>
</evidence>
<dbReference type="OrthoDB" id="9790367at2"/>
<keyword evidence="3" id="KW-0812">Transmembrane</keyword>
<feature type="transmembrane region" description="Helical" evidence="3">
    <location>
        <begin position="71"/>
        <end position="93"/>
    </location>
</feature>
<evidence type="ECO:0000313" key="6">
    <source>
        <dbReference type="Proteomes" id="UP000006380"/>
    </source>
</evidence>
<feature type="domain" description="GGDEF" evidence="4">
    <location>
        <begin position="220"/>
        <end position="354"/>
    </location>
</feature>
<dbReference type="PANTHER" id="PTHR45138:SF9">
    <property type="entry name" value="DIGUANYLATE CYCLASE DGCM-RELATED"/>
    <property type="match status" value="1"/>
</dbReference>
<dbReference type="PROSITE" id="PS50887">
    <property type="entry name" value="GGDEF"/>
    <property type="match status" value="1"/>
</dbReference>
<dbReference type="Gene3D" id="3.30.70.270">
    <property type="match status" value="1"/>
</dbReference>
<dbReference type="PANTHER" id="PTHR45138">
    <property type="entry name" value="REGULATORY COMPONENTS OF SENSORY TRANSDUCTION SYSTEM"/>
    <property type="match status" value="1"/>
</dbReference>
<dbReference type="SUPFAM" id="SSF55073">
    <property type="entry name" value="Nucleotide cyclase"/>
    <property type="match status" value="1"/>
</dbReference>
<dbReference type="Pfam" id="PF00990">
    <property type="entry name" value="GGDEF"/>
    <property type="match status" value="1"/>
</dbReference>
<accession>A7H138</accession>
<feature type="transmembrane region" description="Helical" evidence="3">
    <location>
        <begin position="12"/>
        <end position="37"/>
    </location>
</feature>
<dbReference type="GO" id="GO:0052621">
    <property type="term" value="F:diguanylate cyclase activity"/>
    <property type="evidence" value="ECO:0007669"/>
    <property type="project" value="UniProtKB-EC"/>
</dbReference>
<protein>
    <recommendedName>
        <fullName evidence="1">diguanylate cyclase</fullName>
        <ecNumber evidence="1">2.7.7.65</ecNumber>
    </recommendedName>
</protein>
<dbReference type="FunFam" id="3.30.70.270:FF:000001">
    <property type="entry name" value="Diguanylate cyclase domain protein"/>
    <property type="match status" value="1"/>
</dbReference>